<keyword evidence="2" id="KW-1185">Reference proteome</keyword>
<comment type="caution">
    <text evidence="1">The sequence shown here is derived from an EMBL/GenBank/DDBJ whole genome shotgun (WGS) entry which is preliminary data.</text>
</comment>
<name>A0ABQ7WSF8_SOLTU</name>
<evidence type="ECO:0000313" key="2">
    <source>
        <dbReference type="Proteomes" id="UP000826656"/>
    </source>
</evidence>
<proteinExistence type="predicted"/>
<gene>
    <name evidence="1" type="ORF">KY290_002596</name>
</gene>
<organism evidence="1 2">
    <name type="scientific">Solanum tuberosum</name>
    <name type="common">Potato</name>
    <dbReference type="NCBI Taxonomy" id="4113"/>
    <lineage>
        <taxon>Eukaryota</taxon>
        <taxon>Viridiplantae</taxon>
        <taxon>Streptophyta</taxon>
        <taxon>Embryophyta</taxon>
        <taxon>Tracheophyta</taxon>
        <taxon>Spermatophyta</taxon>
        <taxon>Magnoliopsida</taxon>
        <taxon>eudicotyledons</taxon>
        <taxon>Gunneridae</taxon>
        <taxon>Pentapetalae</taxon>
        <taxon>asterids</taxon>
        <taxon>lamiids</taxon>
        <taxon>Solanales</taxon>
        <taxon>Solanaceae</taxon>
        <taxon>Solanoideae</taxon>
        <taxon>Solaneae</taxon>
        <taxon>Solanum</taxon>
    </lineage>
</organism>
<accession>A0ABQ7WSF8</accession>
<evidence type="ECO:0000313" key="1">
    <source>
        <dbReference type="EMBL" id="KAH0782998.1"/>
    </source>
</evidence>
<reference evidence="1 2" key="1">
    <citation type="journal article" date="2021" name="bioRxiv">
        <title>Chromosome-scale and haplotype-resolved genome assembly of a tetraploid potato cultivar.</title>
        <authorList>
            <person name="Sun H."/>
            <person name="Jiao W.-B."/>
            <person name="Krause K."/>
            <person name="Campoy J.A."/>
            <person name="Goel M."/>
            <person name="Folz-Donahue K."/>
            <person name="Kukat C."/>
            <person name="Huettel B."/>
            <person name="Schneeberger K."/>
        </authorList>
    </citation>
    <scope>NUCLEOTIDE SEQUENCE [LARGE SCALE GENOMIC DNA]</scope>
    <source>
        <strain evidence="1">SolTubOtavaFocal</strain>
        <tissue evidence="1">Leaves</tissue>
    </source>
</reference>
<protein>
    <submittedName>
        <fullName evidence="1">Uncharacterized protein</fullName>
    </submittedName>
</protein>
<dbReference type="Proteomes" id="UP000826656">
    <property type="component" value="Unassembled WGS sequence"/>
</dbReference>
<sequence>MALMVLNRFSGGNPTGWIFRTEQYFTYLDFSEKEWLPLAPFYLDGAAYDWFQWLYRNKQFFDWKHFTEKLTLHFCNDSNMISDNVIVLDMMRKLDENFSYRLCKLDNVQRTLSSYSQSVVAYPVPLDVDSSDDDKGDPALFFDESTLVFDDLVAFDSETVDDWIQTSLQECVVHDFPFGLNAGILWLSGRKLEEISGISAYKVFTEIPFRDVDMKVANSVKNDVVKPETKVFDERFHTISTVRYDSTNLVMFDEMLFALSCMLSACSSSNGIIAHLNEIDPTKLPFSPYQFPPTQFKLKFPFDPGSIMRTTIHGSADCYYFMAVDYFKEIIKICVCHFDSTTSDQCALNPFPYDPGVNLLIVTFGGCLQVHRLHPTTSVFMLFFMMDTFQLFGSVLYILPTVEPAKSLIEIEPTFSIWNSGFSFVFMIVKGSSDKVEISEFILSPKFWYKILERLVGNQLRAARRQNKWMALSSPTYFVCNIFTKALYSVSPNNDSDSSITLQPYSYYSLVQHIRKKQWKVLFGHIDPDYAYIFKLQKARQWKGLEHNPSENLMSLFTIPYRGGHLDRRYYGGHEIVLDSNLEDKVLIEDESIVMNQPQPKVKNYTDATQLVIGLKRSNKIGRPSPRLI</sequence>
<dbReference type="EMBL" id="JAIVGD010000001">
    <property type="protein sequence ID" value="KAH0782998.1"/>
    <property type="molecule type" value="Genomic_DNA"/>
</dbReference>